<dbReference type="PANTHER" id="PTHR10742:SF410">
    <property type="entry name" value="LYSINE-SPECIFIC HISTONE DEMETHYLASE 2"/>
    <property type="match status" value="1"/>
</dbReference>
<dbReference type="RefSeq" id="WP_234221341.1">
    <property type="nucleotide sequence ID" value="NZ_JAGQAF010000012.1"/>
</dbReference>
<dbReference type="PRINTS" id="PR00757">
    <property type="entry name" value="AMINEOXDASEF"/>
</dbReference>
<feature type="domain" description="Amine oxidase" evidence="10">
    <location>
        <begin position="42"/>
        <end position="446"/>
    </location>
</feature>
<feature type="binding site" evidence="9">
    <location>
        <begin position="62"/>
        <end position="63"/>
    </location>
    <ligand>
        <name>FAD</name>
        <dbReference type="ChEBI" id="CHEBI:57692"/>
    </ligand>
</feature>
<accession>A0A9Q3WNS1</accession>
<dbReference type="Gene3D" id="3.50.50.60">
    <property type="entry name" value="FAD/NAD(P)-binding domain"/>
    <property type="match status" value="1"/>
</dbReference>
<organism evidence="11 12">
    <name type="scientific">Ruegeria pomeroyi</name>
    <dbReference type="NCBI Taxonomy" id="89184"/>
    <lineage>
        <taxon>Bacteria</taxon>
        <taxon>Pseudomonadati</taxon>
        <taxon>Pseudomonadota</taxon>
        <taxon>Alphaproteobacteria</taxon>
        <taxon>Rhodobacterales</taxon>
        <taxon>Roseobacteraceae</taxon>
        <taxon>Ruegeria</taxon>
    </lineage>
</organism>
<evidence type="ECO:0000256" key="8">
    <source>
        <dbReference type="ARBA" id="ARBA00047321"/>
    </source>
</evidence>
<dbReference type="InterPro" id="IPR002937">
    <property type="entry name" value="Amino_oxidase"/>
</dbReference>
<protein>
    <recommendedName>
        <fullName evidence="5">Tryptophan 2-monooxygenase</fullName>
        <ecNumber evidence="4">1.13.12.3</ecNumber>
    </recommendedName>
</protein>
<evidence type="ECO:0000256" key="2">
    <source>
        <dbReference type="ARBA" id="ARBA00004814"/>
    </source>
</evidence>
<dbReference type="AlphaFoldDB" id="A0A9Q3WNS1"/>
<evidence type="ECO:0000256" key="9">
    <source>
        <dbReference type="PIRSR" id="PIRSR601613-1"/>
    </source>
</evidence>
<comment type="pathway">
    <text evidence="2">Plant hormone metabolism; auxin biosynthesis.</text>
</comment>
<sequence>MTTASTRRQVLAAIGGLGALGLGARGVLGQPQGRILVVGAGLAGLSAARVLRDAGRNVTVVEARSRIGGRIHTSRVWPDLPMDLGASWIHGQRGNPLTALAREAGARVVATRYDAAILKDASGRDIDPDLRGAERILRGALAEADRKSRDMSVMDALEASTGWRGADAGLRRLVLYLVNSTLEQEYGAPARQLSAWYGQEDAEFGGQDALFPGGFDQIAAYLARGLDIRLSAEVTGIAPGHVRLADGGRIDADVIVCTLPLGVLQSGRIRFAEPLAQDRVAASRSLRMGLLNKCWLRFDGIHWPDDVDWIGWLGPRPGLWGEWVSLARTLRAPVLVGFNAADAATEVESLSDRDTVAAAREALRSMFGSGFPAPRAAQATRWGQDRHTFGSYSYNAVGTRPSTRAELAGPDWDGKIWFAGEATSARYFGTAHGAVLSGRAVARDILAKD</sequence>
<gene>
    <name evidence="11" type="ORF">KBY27_18055</name>
</gene>
<dbReference type="EMBL" id="JAGQAF010000012">
    <property type="protein sequence ID" value="MCE8539364.1"/>
    <property type="molecule type" value="Genomic_DNA"/>
</dbReference>
<dbReference type="InterPro" id="IPR006311">
    <property type="entry name" value="TAT_signal"/>
</dbReference>
<dbReference type="EC" id="1.13.12.3" evidence="4"/>
<dbReference type="PANTHER" id="PTHR10742">
    <property type="entry name" value="FLAVIN MONOAMINE OXIDASE"/>
    <property type="match status" value="1"/>
</dbReference>
<keyword evidence="6" id="KW-0560">Oxidoreductase</keyword>
<comment type="cofactor">
    <cofactor evidence="1">
        <name>FAD</name>
        <dbReference type="ChEBI" id="CHEBI:57692"/>
    </cofactor>
</comment>
<evidence type="ECO:0000256" key="5">
    <source>
        <dbReference type="ARBA" id="ARBA00017871"/>
    </source>
</evidence>
<feature type="binding site" evidence="9">
    <location>
        <position position="338"/>
    </location>
    <ligand>
        <name>substrate</name>
    </ligand>
</feature>
<evidence type="ECO:0000256" key="3">
    <source>
        <dbReference type="ARBA" id="ARBA00005833"/>
    </source>
</evidence>
<evidence type="ECO:0000313" key="11">
    <source>
        <dbReference type="EMBL" id="MCE8539364.1"/>
    </source>
</evidence>
<dbReference type="SUPFAM" id="SSF54373">
    <property type="entry name" value="FAD-linked reductases, C-terminal domain"/>
    <property type="match status" value="1"/>
</dbReference>
<dbReference type="InterPro" id="IPR050281">
    <property type="entry name" value="Flavin_monoamine_oxidase"/>
</dbReference>
<dbReference type="Gene3D" id="3.90.660.10">
    <property type="match status" value="1"/>
</dbReference>
<name>A0A9Q3WNS1_9RHOB</name>
<dbReference type="InterPro" id="IPR036188">
    <property type="entry name" value="FAD/NAD-bd_sf"/>
</dbReference>
<evidence type="ECO:0000256" key="4">
    <source>
        <dbReference type="ARBA" id="ARBA00012535"/>
    </source>
</evidence>
<evidence type="ECO:0000313" key="12">
    <source>
        <dbReference type="Proteomes" id="UP000813672"/>
    </source>
</evidence>
<dbReference type="InterPro" id="IPR001613">
    <property type="entry name" value="Flavin_amine_oxidase"/>
</dbReference>
<dbReference type="Proteomes" id="UP000813672">
    <property type="component" value="Unassembled WGS sequence"/>
</dbReference>
<comment type="similarity">
    <text evidence="3">Belongs to the tryptophan 2-monooxygenase family.</text>
</comment>
<feature type="binding site" evidence="9">
    <location>
        <position position="234"/>
    </location>
    <ligand>
        <name>FAD</name>
        <dbReference type="ChEBI" id="CHEBI:57692"/>
    </ligand>
</feature>
<evidence type="ECO:0000256" key="6">
    <source>
        <dbReference type="ARBA" id="ARBA00023002"/>
    </source>
</evidence>
<dbReference type="Pfam" id="PF01593">
    <property type="entry name" value="Amino_oxidase"/>
    <property type="match status" value="1"/>
</dbReference>
<dbReference type="SUPFAM" id="SSF51905">
    <property type="entry name" value="FAD/NAD(P)-binding domain"/>
    <property type="match status" value="1"/>
</dbReference>
<keyword evidence="7" id="KW-0073">Auxin biosynthesis</keyword>
<evidence type="ECO:0000256" key="7">
    <source>
        <dbReference type="ARBA" id="ARBA00023070"/>
    </source>
</evidence>
<dbReference type="GO" id="GO:0009851">
    <property type="term" value="P:auxin biosynthetic process"/>
    <property type="evidence" value="ECO:0007669"/>
    <property type="project" value="UniProtKB-KW"/>
</dbReference>
<comment type="caution">
    <text evidence="11">The sequence shown here is derived from an EMBL/GenBank/DDBJ whole genome shotgun (WGS) entry which is preliminary data.</text>
</comment>
<dbReference type="GO" id="GO:0050361">
    <property type="term" value="F:tryptophan 2-monooxygenase activity"/>
    <property type="evidence" value="ECO:0007669"/>
    <property type="project" value="UniProtKB-EC"/>
</dbReference>
<evidence type="ECO:0000256" key="1">
    <source>
        <dbReference type="ARBA" id="ARBA00001974"/>
    </source>
</evidence>
<reference evidence="11" key="1">
    <citation type="journal article" date="2021" name="Environ. Microbiol.">
        <title>Cryptic niche differentiation of novel sediment ecotypes of Rugeria pomeroyi correlates with nitrate respiration.</title>
        <authorList>
            <person name="Lin X."/>
            <person name="McNichol J."/>
            <person name="Chu X."/>
            <person name="Qian Y."/>
            <person name="Luo H."/>
        </authorList>
    </citation>
    <scope>NUCLEOTIDE SEQUENCE</scope>
    <source>
        <strain evidence="11">SZCCDBB064</strain>
    </source>
</reference>
<dbReference type="PROSITE" id="PS51318">
    <property type="entry name" value="TAT"/>
    <property type="match status" value="1"/>
</dbReference>
<evidence type="ECO:0000259" key="10">
    <source>
        <dbReference type="Pfam" id="PF01593"/>
    </source>
</evidence>
<comment type="catalytic activity">
    <reaction evidence="8">
        <text>L-tryptophan + O2 = indole-3-acetamide + CO2 + H2O</text>
        <dbReference type="Rhea" id="RHEA:16165"/>
        <dbReference type="ChEBI" id="CHEBI:15377"/>
        <dbReference type="ChEBI" id="CHEBI:15379"/>
        <dbReference type="ChEBI" id="CHEBI:16031"/>
        <dbReference type="ChEBI" id="CHEBI:16526"/>
        <dbReference type="ChEBI" id="CHEBI:57912"/>
        <dbReference type="EC" id="1.13.12.3"/>
    </reaction>
</comment>
<proteinExistence type="inferred from homology"/>